<evidence type="ECO:0000256" key="1">
    <source>
        <dbReference type="SAM" id="MobiDB-lite"/>
    </source>
</evidence>
<sequence>MAGTEKEKQSYSALERMMFLMTPILFAIVLLGVLFTLFNNDFRNKMLTAGNSIPVLKDVLPEPKVAGGSINDDELKTSNMSAKIADLQAQLTAIESELAAANQTKSSLEQEVKDLESDNSQLKSSNESDALEDEQYQVKIQELASMFSKITPSKAAPILQSMTLDEMVLVFANMRPDDRVRIMEKMNPQTAANAAMKLKDNVTAKDMQIAALQARLESEKTEVAKPASSVLDQEQLSATFTAMDAKSAGELLVKMVDVSPSKVLRILNAVDNETRSSILAEMSGIDEKVTAQLVTKLMSGS</sequence>
<protein>
    <submittedName>
        <fullName evidence="4">Flagellar motility protein MotE (MotC chaperone)</fullName>
    </submittedName>
</protein>
<evidence type="ECO:0000259" key="3">
    <source>
        <dbReference type="Pfam" id="PF03448"/>
    </source>
</evidence>
<accession>A0A7W5GA96</accession>
<name>A0A7W5GA96_9BACL</name>
<feature type="region of interest" description="Disordered" evidence="1">
    <location>
        <begin position="109"/>
        <end position="131"/>
    </location>
</feature>
<keyword evidence="4" id="KW-0969">Cilium</keyword>
<gene>
    <name evidence="4" type="ORF">FHS16_002154</name>
</gene>
<keyword evidence="2" id="KW-1133">Transmembrane helix</keyword>
<proteinExistence type="predicted"/>
<feature type="domain" description="Magnesium transporter MgtE intracellular" evidence="3">
    <location>
        <begin position="142"/>
        <end position="193"/>
    </location>
</feature>
<reference evidence="4 5" key="1">
    <citation type="submission" date="2020-08" db="EMBL/GenBank/DDBJ databases">
        <title>Genomic Encyclopedia of Type Strains, Phase III (KMG-III): the genomes of soil and plant-associated and newly described type strains.</title>
        <authorList>
            <person name="Whitman W."/>
        </authorList>
    </citation>
    <scope>NUCLEOTIDE SEQUENCE [LARGE SCALE GENOMIC DNA]</scope>
    <source>
        <strain evidence="4 5">CECT 8234</strain>
    </source>
</reference>
<keyword evidence="4" id="KW-0966">Cell projection</keyword>
<dbReference type="SUPFAM" id="SSF158791">
    <property type="entry name" value="MgtE N-terminal domain-like"/>
    <property type="match status" value="1"/>
</dbReference>
<dbReference type="Proteomes" id="UP000518605">
    <property type="component" value="Unassembled WGS sequence"/>
</dbReference>
<comment type="caution">
    <text evidence="4">The sequence shown here is derived from an EMBL/GenBank/DDBJ whole genome shotgun (WGS) entry which is preliminary data.</text>
</comment>
<dbReference type="Gene3D" id="1.25.60.10">
    <property type="entry name" value="MgtE N-terminal domain-like"/>
    <property type="match status" value="1"/>
</dbReference>
<dbReference type="AlphaFoldDB" id="A0A7W5GA96"/>
<feature type="transmembrane region" description="Helical" evidence="2">
    <location>
        <begin position="17"/>
        <end position="38"/>
    </location>
</feature>
<keyword evidence="2" id="KW-0472">Membrane</keyword>
<keyword evidence="4" id="KW-0282">Flagellum</keyword>
<keyword evidence="5" id="KW-1185">Reference proteome</keyword>
<feature type="compositionally biased region" description="Polar residues" evidence="1">
    <location>
        <begin position="118"/>
        <end position="128"/>
    </location>
</feature>
<dbReference type="InterPro" id="IPR006668">
    <property type="entry name" value="Mg_transptr_MgtE_intracell_dom"/>
</dbReference>
<evidence type="ECO:0000313" key="5">
    <source>
        <dbReference type="Proteomes" id="UP000518605"/>
    </source>
</evidence>
<keyword evidence="2" id="KW-0812">Transmembrane</keyword>
<dbReference type="EMBL" id="JACHXW010000005">
    <property type="protein sequence ID" value="MBB3152108.1"/>
    <property type="molecule type" value="Genomic_DNA"/>
</dbReference>
<organism evidence="4 5">
    <name type="scientific">Paenibacillus endophyticus</name>
    <dbReference type="NCBI Taxonomy" id="1294268"/>
    <lineage>
        <taxon>Bacteria</taxon>
        <taxon>Bacillati</taxon>
        <taxon>Bacillota</taxon>
        <taxon>Bacilli</taxon>
        <taxon>Bacillales</taxon>
        <taxon>Paenibacillaceae</taxon>
        <taxon>Paenibacillus</taxon>
    </lineage>
</organism>
<evidence type="ECO:0000256" key="2">
    <source>
        <dbReference type="SAM" id="Phobius"/>
    </source>
</evidence>
<dbReference type="Pfam" id="PF03448">
    <property type="entry name" value="MgtE_N"/>
    <property type="match status" value="1"/>
</dbReference>
<dbReference type="RefSeq" id="WP_183561737.1">
    <property type="nucleotide sequence ID" value="NZ_CBCSLB010000003.1"/>
</dbReference>
<evidence type="ECO:0000313" key="4">
    <source>
        <dbReference type="EMBL" id="MBB3152108.1"/>
    </source>
</evidence>
<dbReference type="InterPro" id="IPR038076">
    <property type="entry name" value="MgtE_N_sf"/>
</dbReference>